<dbReference type="GO" id="GO:0016747">
    <property type="term" value="F:acyltransferase activity, transferring groups other than amino-acyl groups"/>
    <property type="evidence" value="ECO:0007669"/>
    <property type="project" value="InterPro"/>
</dbReference>
<dbReference type="Proteomes" id="UP000799767">
    <property type="component" value="Unassembled WGS sequence"/>
</dbReference>
<dbReference type="InterPro" id="IPR000182">
    <property type="entry name" value="GNAT_dom"/>
</dbReference>
<dbReference type="GeneID" id="54475535"/>
<keyword evidence="5" id="KW-1185">Reference proteome</keyword>
<feature type="domain" description="N-acetyltransferase" evidence="3">
    <location>
        <begin position="46"/>
        <end position="190"/>
    </location>
</feature>
<evidence type="ECO:0000259" key="3">
    <source>
        <dbReference type="PROSITE" id="PS51186"/>
    </source>
</evidence>
<sequence>MECHSMQRRASSRKTYQRCGHSPDLHACHCSSLDAANTTCTMSASIMVKSVSWDHPDAVRLRDAQQIEIGDVKPPLVGAPSTAANVPVFVVAYKGDEAVGCGGLRLLTEEGLEGHADIKRMYVVPSVRGAGGSVARMILEAMEQAAREKGWVALRAGTSKSMVHARAFYERFGYERWGETQHEVISVKRL</sequence>
<dbReference type="EMBL" id="MU001640">
    <property type="protein sequence ID" value="KAF2480109.1"/>
    <property type="molecule type" value="Genomic_DNA"/>
</dbReference>
<keyword evidence="2 4" id="KW-0012">Acyltransferase</keyword>
<evidence type="ECO:0000256" key="1">
    <source>
        <dbReference type="ARBA" id="ARBA00022679"/>
    </source>
</evidence>
<dbReference type="RefSeq" id="XP_033586679.1">
    <property type="nucleotide sequence ID" value="XM_033734533.1"/>
</dbReference>
<dbReference type="PROSITE" id="PS51186">
    <property type="entry name" value="GNAT"/>
    <property type="match status" value="1"/>
</dbReference>
<reference evidence="4" key="1">
    <citation type="journal article" date="2020" name="Stud. Mycol.">
        <title>101 Dothideomycetes genomes: a test case for predicting lifestyles and emergence of pathogens.</title>
        <authorList>
            <person name="Haridas S."/>
            <person name="Albert R."/>
            <person name="Binder M."/>
            <person name="Bloem J."/>
            <person name="Labutti K."/>
            <person name="Salamov A."/>
            <person name="Andreopoulos B."/>
            <person name="Baker S."/>
            <person name="Barry K."/>
            <person name="Bills G."/>
            <person name="Bluhm B."/>
            <person name="Cannon C."/>
            <person name="Castanera R."/>
            <person name="Culley D."/>
            <person name="Daum C."/>
            <person name="Ezra D."/>
            <person name="Gonzalez J."/>
            <person name="Henrissat B."/>
            <person name="Kuo A."/>
            <person name="Liang C."/>
            <person name="Lipzen A."/>
            <person name="Lutzoni F."/>
            <person name="Magnuson J."/>
            <person name="Mondo S."/>
            <person name="Nolan M."/>
            <person name="Ohm R."/>
            <person name="Pangilinan J."/>
            <person name="Park H.-J."/>
            <person name="Ramirez L."/>
            <person name="Alfaro M."/>
            <person name="Sun H."/>
            <person name="Tritt A."/>
            <person name="Yoshinaga Y."/>
            <person name="Zwiers L.-H."/>
            <person name="Turgeon B."/>
            <person name="Goodwin S."/>
            <person name="Spatafora J."/>
            <person name="Crous P."/>
            <person name="Grigoriev I."/>
        </authorList>
    </citation>
    <scope>NUCLEOTIDE SEQUENCE</scope>
    <source>
        <strain evidence="4">CBS 113389</strain>
    </source>
</reference>
<evidence type="ECO:0000313" key="5">
    <source>
        <dbReference type="Proteomes" id="UP000799767"/>
    </source>
</evidence>
<evidence type="ECO:0000313" key="4">
    <source>
        <dbReference type="EMBL" id="KAF2480109.1"/>
    </source>
</evidence>
<proteinExistence type="predicted"/>
<name>A0A6A6PJD1_9PEZI</name>
<dbReference type="InterPro" id="IPR050832">
    <property type="entry name" value="Bact_Acetyltransf"/>
</dbReference>
<dbReference type="Gene3D" id="3.40.630.30">
    <property type="match status" value="1"/>
</dbReference>
<evidence type="ECO:0000256" key="2">
    <source>
        <dbReference type="ARBA" id="ARBA00023315"/>
    </source>
</evidence>
<dbReference type="AlphaFoldDB" id="A0A6A6PJD1"/>
<dbReference type="SUPFAM" id="SSF55729">
    <property type="entry name" value="Acyl-CoA N-acyltransferases (Nat)"/>
    <property type="match status" value="1"/>
</dbReference>
<dbReference type="InterPro" id="IPR016181">
    <property type="entry name" value="Acyl_CoA_acyltransferase"/>
</dbReference>
<accession>A0A6A6PJD1</accession>
<dbReference type="Pfam" id="PF13508">
    <property type="entry name" value="Acetyltransf_7"/>
    <property type="match status" value="1"/>
</dbReference>
<dbReference type="OrthoDB" id="41532at2759"/>
<protein>
    <submittedName>
        <fullName evidence="4">Acyl-CoA N-acyltransferase</fullName>
    </submittedName>
</protein>
<dbReference type="PANTHER" id="PTHR43877">
    <property type="entry name" value="AMINOALKYLPHOSPHONATE N-ACETYLTRANSFERASE-RELATED-RELATED"/>
    <property type="match status" value="1"/>
</dbReference>
<organism evidence="4 5">
    <name type="scientific">Neohortaea acidophila</name>
    <dbReference type="NCBI Taxonomy" id="245834"/>
    <lineage>
        <taxon>Eukaryota</taxon>
        <taxon>Fungi</taxon>
        <taxon>Dikarya</taxon>
        <taxon>Ascomycota</taxon>
        <taxon>Pezizomycotina</taxon>
        <taxon>Dothideomycetes</taxon>
        <taxon>Dothideomycetidae</taxon>
        <taxon>Mycosphaerellales</taxon>
        <taxon>Teratosphaeriaceae</taxon>
        <taxon>Neohortaea</taxon>
    </lineage>
</organism>
<gene>
    <name evidence="4" type="ORF">BDY17DRAFT_303240</name>
</gene>
<dbReference type="PANTHER" id="PTHR43877:SF2">
    <property type="entry name" value="AMINOALKYLPHOSPHONATE N-ACETYLTRANSFERASE-RELATED"/>
    <property type="match status" value="1"/>
</dbReference>
<keyword evidence="1 4" id="KW-0808">Transferase</keyword>